<gene>
    <name evidence="1" type="ORF">ALIPUT_00928</name>
</gene>
<dbReference type="EMBL" id="ABFK02000017">
    <property type="protein sequence ID" value="EDS03870.1"/>
    <property type="molecule type" value="Genomic_DNA"/>
</dbReference>
<comment type="caution">
    <text evidence="1">The sequence shown here is derived from an EMBL/GenBank/DDBJ whole genome shotgun (WGS) entry which is preliminary data.</text>
</comment>
<protein>
    <submittedName>
        <fullName evidence="1">Uncharacterized protein</fullName>
    </submittedName>
</protein>
<name>B0MV12_9BACT</name>
<dbReference type="HOGENOM" id="CLU_3228675_0_0_10"/>
<evidence type="ECO:0000313" key="1">
    <source>
        <dbReference type="EMBL" id="EDS03870.1"/>
    </source>
</evidence>
<reference evidence="1" key="1">
    <citation type="submission" date="2007-10" db="EMBL/GenBank/DDBJ databases">
        <authorList>
            <person name="Fulton L."/>
            <person name="Clifton S."/>
            <person name="Fulton B."/>
            <person name="Xu J."/>
            <person name="Minx P."/>
            <person name="Pepin K.H."/>
            <person name="Johnson M."/>
            <person name="Thiruvilangam P."/>
            <person name="Bhonagiri V."/>
            <person name="Nash W.E."/>
            <person name="Mardis E.R."/>
            <person name="Wilson R.K."/>
        </authorList>
    </citation>
    <scope>NUCLEOTIDE SEQUENCE [LARGE SCALE GENOMIC DNA]</scope>
    <source>
        <strain evidence="1">DSM 17216</strain>
    </source>
</reference>
<sequence>MFFVYLTSSNILALGRAKINFARHSTYSYIWLTPNILPLDKTE</sequence>
<dbReference type="Proteomes" id="UP000005819">
    <property type="component" value="Unassembled WGS sequence"/>
</dbReference>
<evidence type="ECO:0000313" key="2">
    <source>
        <dbReference type="Proteomes" id="UP000005819"/>
    </source>
</evidence>
<keyword evidence="2" id="KW-1185">Reference proteome</keyword>
<proteinExistence type="predicted"/>
<dbReference type="AlphaFoldDB" id="B0MV12"/>
<accession>B0MV12</accession>
<reference evidence="1" key="2">
    <citation type="submission" date="2013-09" db="EMBL/GenBank/DDBJ databases">
        <title>Draft genome sequence of Alistipes putredinis (DSM 17216).</title>
        <authorList>
            <person name="Sudarsanam P."/>
            <person name="Ley R."/>
            <person name="Guruge J."/>
            <person name="Turnbaugh P.J."/>
            <person name="Mahowald M."/>
            <person name="Liep D."/>
            <person name="Gordon J."/>
        </authorList>
    </citation>
    <scope>NUCLEOTIDE SEQUENCE</scope>
    <source>
        <strain evidence="1">DSM 17216</strain>
    </source>
</reference>
<organism evidence="1 2">
    <name type="scientific">Alistipes putredinis DSM 17216</name>
    <dbReference type="NCBI Taxonomy" id="445970"/>
    <lineage>
        <taxon>Bacteria</taxon>
        <taxon>Pseudomonadati</taxon>
        <taxon>Bacteroidota</taxon>
        <taxon>Bacteroidia</taxon>
        <taxon>Bacteroidales</taxon>
        <taxon>Rikenellaceae</taxon>
        <taxon>Alistipes</taxon>
    </lineage>
</organism>